<evidence type="ECO:0000256" key="1">
    <source>
        <dbReference type="ARBA" id="ARBA00004567"/>
    </source>
</evidence>
<keyword evidence="9" id="KW-0472">Membrane</keyword>
<sequence>MSRMEKSKTLIQVSSEDWLPNSCLFANCHSRGFISESGVVFNFVQRLSKCQEPLSHSEMIKASRKYRSVIHSWYLKIVDDLTAQDGQMTANDDLIRQSNVLHQMEIAWHLCEILYINVSSTGTLLAQLLNWIKWHFTYYVKLADEMIVSSLPQMHENYWDIIMFFALRGDMENAALLLELHSESKSDPIFMVVQDLLKKFPIINSSNSFVIHEYYLRWGFWHESVEQAIENHSTNTSQKRSHQQLLLLLKLLVGDLESFKSVNHLFHSWYQLMVSYALFTDPCLKSDVDILIEKTMNTYYESSNDSGKSLFDKLILSSLNYDLIDVIKQSSLCFDDNWWFVTHFVDLIYNSARYADYQITDISLIRDSFVVNYANALFAHRRRFWQLSIEYLIHVGEQAADRQHFILASLERVSFDSESELQRLLTTCRRFEFGLLELSLCRQQARKWLRGSHPKLGSALFWAIRAKDKLLINHIVDQILRQYLESNQDNDVDADTITNIGGSIVLSERLIFLCKYHEFRQLCQRGQYELAAKILVDDMITSNAIPDFFQTKVIEDCLPLIQPQKSPISMSMPGPLQLNSKQISKLISSLEQVLYRARSHFSHDGDQLTMTMWSDHFGNHDQQQRQDKEGDESYRRRIQRIENQLRVAAACHLANHFVL</sequence>
<dbReference type="AlphaFoldDB" id="A0A922LD40"/>
<evidence type="ECO:0000256" key="5">
    <source>
        <dbReference type="ARBA" id="ARBA00022927"/>
    </source>
</evidence>
<proteinExistence type="inferred from homology"/>
<evidence type="ECO:0000256" key="4">
    <source>
        <dbReference type="ARBA" id="ARBA00022816"/>
    </source>
</evidence>
<dbReference type="GO" id="GO:0031080">
    <property type="term" value="C:nuclear pore outer ring"/>
    <property type="evidence" value="ECO:0007669"/>
    <property type="project" value="TreeGrafter"/>
</dbReference>
<keyword evidence="5 9" id="KW-0653">Protein transport</keyword>
<evidence type="ECO:0000256" key="2">
    <source>
        <dbReference type="ARBA" id="ARBA00005573"/>
    </source>
</evidence>
<keyword evidence="12" id="KW-1185">Reference proteome</keyword>
<evidence type="ECO:0000256" key="8">
    <source>
        <dbReference type="ARBA" id="ARBA00023242"/>
    </source>
</evidence>
<evidence type="ECO:0000313" key="12">
    <source>
        <dbReference type="Proteomes" id="UP000790347"/>
    </source>
</evidence>
<evidence type="ECO:0000313" key="11">
    <source>
        <dbReference type="EMBL" id="KAH9527830.1"/>
    </source>
</evidence>
<keyword evidence="6 9" id="KW-0811">Translocation</keyword>
<dbReference type="PANTHER" id="PTHR13373">
    <property type="entry name" value="FROUNT PROTEIN-RELATED"/>
    <property type="match status" value="1"/>
</dbReference>
<dbReference type="GO" id="GO:0017056">
    <property type="term" value="F:structural constituent of nuclear pore"/>
    <property type="evidence" value="ECO:0007669"/>
    <property type="project" value="TreeGrafter"/>
</dbReference>
<dbReference type="Proteomes" id="UP000790347">
    <property type="component" value="Unassembled WGS sequence"/>
</dbReference>
<gene>
    <name evidence="11" type="primary">NUP85</name>
    <name evidence="11" type="ORF">DERF_001824</name>
    <name evidence="10" type="ORF">HUG17_6832</name>
</gene>
<keyword evidence="4 9" id="KW-0509">mRNA transport</keyword>
<comment type="function">
    <text evidence="9">Functions as a component of the nuclear pore complex (NPC).</text>
</comment>
<comment type="similarity">
    <text evidence="2 9">Belongs to the nucleoporin Nup85 family.</text>
</comment>
<dbReference type="PANTHER" id="PTHR13373:SF21">
    <property type="entry name" value="NUCLEAR PORE COMPLEX PROTEIN NUP85"/>
    <property type="match status" value="1"/>
</dbReference>
<reference evidence="10" key="3">
    <citation type="journal article" date="2021" name="World Allergy Organ. J.">
        <title>Chromosome-level assembly of Dermatophagoides farinae genome and transcriptome reveals two novel allergens Der f 37 and Der f 39.</title>
        <authorList>
            <person name="Chen J."/>
            <person name="Cai Z."/>
            <person name="Fan D."/>
            <person name="Hu J."/>
            <person name="Hou Y."/>
            <person name="He Y."/>
            <person name="Zhang Z."/>
            <person name="Zhao Z."/>
            <person name="Gao P."/>
            <person name="Hu W."/>
            <person name="Sun J."/>
            <person name="Li J."/>
            <person name="Ji K."/>
        </authorList>
    </citation>
    <scope>NUCLEOTIDE SEQUENCE</scope>
    <source>
        <strain evidence="10">JKM2019</strain>
    </source>
</reference>
<reference evidence="11" key="4">
    <citation type="journal article" date="2022" name="Res Sq">
        <title>Comparative Genomics Reveals Insights into the Divergent Evolution of Astigmatic Mites and Household Pest Adaptations.</title>
        <authorList>
            <person name="Xiong Q."/>
            <person name="Wan A.T.-Y."/>
            <person name="Liu X.-Y."/>
            <person name="Fung C.S.-H."/>
            <person name="Xiao X."/>
            <person name="Malainual N."/>
            <person name="Hou J."/>
            <person name="Wang L."/>
            <person name="Wang M."/>
            <person name="Yang K."/>
            <person name="Cui Y."/>
            <person name="Leung E."/>
            <person name="Nong W."/>
            <person name="Shin S.-K."/>
            <person name="Au S."/>
            <person name="Jeong K.Y."/>
            <person name="Chew F.T."/>
            <person name="Hui J."/>
            <person name="Leung T.F."/>
            <person name="Tungtrongchitr A."/>
            <person name="Zhong N."/>
            <person name="Liu Z."/>
            <person name="Tsui S."/>
        </authorList>
    </citation>
    <scope>NUCLEOTIDE SEQUENCE</scope>
    <source>
        <strain evidence="11">Derf</strain>
        <tissue evidence="11">Whole organism</tissue>
    </source>
</reference>
<keyword evidence="7 9" id="KW-0906">Nuclear pore complex</keyword>
<dbReference type="EMBL" id="ASGP02000001">
    <property type="protein sequence ID" value="KAH9527830.1"/>
    <property type="molecule type" value="Genomic_DNA"/>
</dbReference>
<evidence type="ECO:0000256" key="3">
    <source>
        <dbReference type="ARBA" id="ARBA00022448"/>
    </source>
</evidence>
<evidence type="ECO:0000256" key="9">
    <source>
        <dbReference type="RuleBase" id="RU365073"/>
    </source>
</evidence>
<accession>A0A922LD40</accession>
<comment type="caution">
    <text evidence="11">The sequence shown here is derived from an EMBL/GenBank/DDBJ whole genome shotgun (WGS) entry which is preliminary data.</text>
</comment>
<protein>
    <recommendedName>
        <fullName evidence="9">Nuclear pore complex protein Nup85</fullName>
    </recommendedName>
</protein>
<dbReference type="GO" id="GO:0006406">
    <property type="term" value="P:mRNA export from nucleus"/>
    <property type="evidence" value="ECO:0007669"/>
    <property type="project" value="TreeGrafter"/>
</dbReference>
<evidence type="ECO:0000256" key="6">
    <source>
        <dbReference type="ARBA" id="ARBA00023010"/>
    </source>
</evidence>
<dbReference type="Pfam" id="PF07575">
    <property type="entry name" value="Nucleopor_Nup85"/>
    <property type="match status" value="1"/>
</dbReference>
<dbReference type="InterPro" id="IPR011502">
    <property type="entry name" value="Nucleoporin_Nup85"/>
</dbReference>
<dbReference type="GO" id="GO:0031965">
    <property type="term" value="C:nuclear membrane"/>
    <property type="evidence" value="ECO:0007669"/>
    <property type="project" value="UniProtKB-UniRule"/>
</dbReference>
<dbReference type="GO" id="GO:0006606">
    <property type="term" value="P:protein import into nucleus"/>
    <property type="evidence" value="ECO:0007669"/>
    <property type="project" value="TreeGrafter"/>
</dbReference>
<reference evidence="11" key="1">
    <citation type="submission" date="2013-05" db="EMBL/GenBank/DDBJ databases">
        <authorList>
            <person name="Yim A.K.Y."/>
            <person name="Chan T.F."/>
            <person name="Ji K.M."/>
            <person name="Liu X.Y."/>
            <person name="Zhou J.W."/>
            <person name="Li R.Q."/>
            <person name="Yang K.Y."/>
            <person name="Li J."/>
            <person name="Li M."/>
            <person name="Law P.T.W."/>
            <person name="Wu Y.L."/>
            <person name="Cai Z.L."/>
            <person name="Qin H."/>
            <person name="Bao Y."/>
            <person name="Leung R.K.K."/>
            <person name="Ng P.K.S."/>
            <person name="Zou J."/>
            <person name="Zhong X.J."/>
            <person name="Ran P.X."/>
            <person name="Zhong N.S."/>
            <person name="Liu Z.G."/>
            <person name="Tsui S.K.W."/>
        </authorList>
    </citation>
    <scope>NUCLEOTIDE SEQUENCE</scope>
    <source>
        <strain evidence="11">Derf</strain>
        <tissue evidence="11">Whole organism</tissue>
    </source>
</reference>
<comment type="subcellular location">
    <subcellularLocation>
        <location evidence="1 9">Nucleus</location>
        <location evidence="1 9">Nuclear pore complex</location>
    </subcellularLocation>
</comment>
<evidence type="ECO:0000256" key="7">
    <source>
        <dbReference type="ARBA" id="ARBA00023132"/>
    </source>
</evidence>
<dbReference type="GO" id="GO:0045893">
    <property type="term" value="P:positive regulation of DNA-templated transcription"/>
    <property type="evidence" value="ECO:0007669"/>
    <property type="project" value="TreeGrafter"/>
</dbReference>
<reference evidence="10" key="2">
    <citation type="submission" date="2020-06" db="EMBL/GenBank/DDBJ databases">
        <authorList>
            <person name="Ji K."/>
            <person name="Li J."/>
        </authorList>
    </citation>
    <scope>NUCLEOTIDE SEQUENCE</scope>
    <source>
        <strain evidence="10">JKM2019</strain>
        <tissue evidence="10">Whole body</tissue>
    </source>
</reference>
<name>A0A922LD40_DERFA</name>
<organism evidence="11 12">
    <name type="scientific">Dermatophagoides farinae</name>
    <name type="common">American house dust mite</name>
    <dbReference type="NCBI Taxonomy" id="6954"/>
    <lineage>
        <taxon>Eukaryota</taxon>
        <taxon>Metazoa</taxon>
        <taxon>Ecdysozoa</taxon>
        <taxon>Arthropoda</taxon>
        <taxon>Chelicerata</taxon>
        <taxon>Arachnida</taxon>
        <taxon>Acari</taxon>
        <taxon>Acariformes</taxon>
        <taxon>Sarcoptiformes</taxon>
        <taxon>Astigmata</taxon>
        <taxon>Psoroptidia</taxon>
        <taxon>Analgoidea</taxon>
        <taxon>Pyroglyphidae</taxon>
        <taxon>Dermatophagoidinae</taxon>
        <taxon>Dermatophagoides</taxon>
    </lineage>
</organism>
<dbReference type="Proteomes" id="UP000828236">
    <property type="component" value="Unassembled WGS sequence"/>
</dbReference>
<evidence type="ECO:0000313" key="10">
    <source>
        <dbReference type="EMBL" id="KAH7636626.1"/>
    </source>
</evidence>
<dbReference type="EMBL" id="SDOV01000009">
    <property type="protein sequence ID" value="KAH7636626.1"/>
    <property type="molecule type" value="Genomic_DNA"/>
</dbReference>
<comment type="subunit">
    <text evidence="9">Component of the nuclear pore complex (NPC).</text>
</comment>
<keyword evidence="8 9" id="KW-0539">Nucleus</keyword>
<keyword evidence="3 9" id="KW-0813">Transport</keyword>
<dbReference type="OrthoDB" id="17644at2759"/>